<dbReference type="NCBIfam" id="TIGR00401">
    <property type="entry name" value="msrA"/>
    <property type="match status" value="1"/>
</dbReference>
<evidence type="ECO:0000313" key="8">
    <source>
        <dbReference type="Proteomes" id="UP000002009"/>
    </source>
</evidence>
<evidence type="ECO:0000256" key="5">
    <source>
        <dbReference type="SAM" id="MobiDB-lite"/>
    </source>
</evidence>
<evidence type="ECO:0000313" key="7">
    <source>
        <dbReference type="EMBL" id="ACO67664.1"/>
    </source>
</evidence>
<dbReference type="GeneID" id="8249338"/>
<accession>C1EID9</accession>
<dbReference type="AlphaFoldDB" id="C1EID9"/>
<name>C1EID9_MICCC</name>
<keyword evidence="3" id="KW-0560">Oxidoreductase</keyword>
<dbReference type="GO" id="GO:0008113">
    <property type="term" value="F:peptide-methionine (S)-S-oxide reductase activity"/>
    <property type="evidence" value="ECO:0007669"/>
    <property type="project" value="UniProtKB-EC"/>
</dbReference>
<proteinExistence type="inferred from homology"/>
<dbReference type="Proteomes" id="UP000002009">
    <property type="component" value="Chromosome 15"/>
</dbReference>
<dbReference type="OrthoDB" id="497531at2759"/>
<dbReference type="Pfam" id="PF01625">
    <property type="entry name" value="PMSR"/>
    <property type="match status" value="1"/>
</dbReference>
<dbReference type="PANTHER" id="PTHR43774">
    <property type="entry name" value="PEPTIDE METHIONINE SULFOXIDE REDUCTASE"/>
    <property type="match status" value="1"/>
</dbReference>
<dbReference type="InParanoid" id="C1EID9"/>
<reference evidence="7 8" key="1">
    <citation type="journal article" date="2009" name="Science">
        <title>Green evolution and dynamic adaptations revealed by genomes of the marine picoeukaryotes Micromonas.</title>
        <authorList>
            <person name="Worden A.Z."/>
            <person name="Lee J.H."/>
            <person name="Mock T."/>
            <person name="Rouze P."/>
            <person name="Simmons M.P."/>
            <person name="Aerts A.L."/>
            <person name="Allen A.E."/>
            <person name="Cuvelier M.L."/>
            <person name="Derelle E."/>
            <person name="Everett M.V."/>
            <person name="Foulon E."/>
            <person name="Grimwood J."/>
            <person name="Gundlach H."/>
            <person name="Henrissat B."/>
            <person name="Napoli C."/>
            <person name="McDonald S.M."/>
            <person name="Parker M.S."/>
            <person name="Rombauts S."/>
            <person name="Salamov A."/>
            <person name="Von Dassow P."/>
            <person name="Badger J.H."/>
            <person name="Coutinho P.M."/>
            <person name="Demir E."/>
            <person name="Dubchak I."/>
            <person name="Gentemann C."/>
            <person name="Eikrem W."/>
            <person name="Gready J.E."/>
            <person name="John U."/>
            <person name="Lanier W."/>
            <person name="Lindquist E.A."/>
            <person name="Lucas S."/>
            <person name="Mayer K.F."/>
            <person name="Moreau H."/>
            <person name="Not F."/>
            <person name="Otillar R."/>
            <person name="Panaud O."/>
            <person name="Pangilinan J."/>
            <person name="Paulsen I."/>
            <person name="Piegu B."/>
            <person name="Poliakov A."/>
            <person name="Robbens S."/>
            <person name="Schmutz J."/>
            <person name="Toulza E."/>
            <person name="Wyss T."/>
            <person name="Zelensky A."/>
            <person name="Zhou K."/>
            <person name="Armbrust E.V."/>
            <person name="Bhattacharya D."/>
            <person name="Goodenough U.W."/>
            <person name="Van de Peer Y."/>
            <person name="Grigoriev I.V."/>
        </authorList>
    </citation>
    <scope>NUCLEOTIDE SEQUENCE [LARGE SCALE GENOMIC DNA]</scope>
    <source>
        <strain evidence="8">RCC299 / NOUM17</strain>
    </source>
</reference>
<feature type="compositionally biased region" description="Basic residues" evidence="5">
    <location>
        <begin position="19"/>
        <end position="31"/>
    </location>
</feature>
<dbReference type="OMA" id="QEYFISH"/>
<dbReference type="KEGG" id="mis:MICPUN_64541"/>
<dbReference type="InterPro" id="IPR036509">
    <property type="entry name" value="Met_Sox_Rdtase_MsrA_sf"/>
</dbReference>
<evidence type="ECO:0000256" key="2">
    <source>
        <dbReference type="ARBA" id="ARBA00012502"/>
    </source>
</evidence>
<dbReference type="EMBL" id="CP001333">
    <property type="protein sequence ID" value="ACO67664.1"/>
    <property type="molecule type" value="Genomic_DNA"/>
</dbReference>
<dbReference type="InterPro" id="IPR002569">
    <property type="entry name" value="Met_Sox_Rdtase_MsrA_dom"/>
</dbReference>
<dbReference type="RefSeq" id="XP_002506406.1">
    <property type="nucleotide sequence ID" value="XM_002506360.1"/>
</dbReference>
<evidence type="ECO:0000256" key="3">
    <source>
        <dbReference type="ARBA" id="ARBA00023002"/>
    </source>
</evidence>
<dbReference type="HAMAP" id="MF_01401">
    <property type="entry name" value="MsrA"/>
    <property type="match status" value="1"/>
</dbReference>
<gene>
    <name evidence="7" type="ORF">MICPUN_64541</name>
</gene>
<organism evidence="7 8">
    <name type="scientific">Micromonas commoda (strain RCC299 / NOUM17 / CCMP2709)</name>
    <name type="common">Picoplanktonic green alga</name>
    <dbReference type="NCBI Taxonomy" id="296587"/>
    <lineage>
        <taxon>Eukaryota</taxon>
        <taxon>Viridiplantae</taxon>
        <taxon>Chlorophyta</taxon>
        <taxon>Mamiellophyceae</taxon>
        <taxon>Mamiellales</taxon>
        <taxon>Mamiellaceae</taxon>
        <taxon>Micromonas</taxon>
    </lineage>
</organism>
<dbReference type="Gene3D" id="3.30.1060.10">
    <property type="entry name" value="Peptide methionine sulphoxide reductase MsrA"/>
    <property type="match status" value="1"/>
</dbReference>
<evidence type="ECO:0000259" key="6">
    <source>
        <dbReference type="Pfam" id="PF01625"/>
    </source>
</evidence>
<feature type="domain" description="Peptide methionine sulphoxide reductase MsrA" evidence="6">
    <location>
        <begin position="116"/>
        <end position="266"/>
    </location>
</feature>
<keyword evidence="8" id="KW-1185">Reference proteome</keyword>
<dbReference type="eggNOG" id="KOG1635">
    <property type="taxonomic scope" value="Eukaryota"/>
</dbReference>
<comment type="similarity">
    <text evidence="1">Belongs to the MsrA Met sulfoxide reductase family.</text>
</comment>
<dbReference type="PANTHER" id="PTHR43774:SF1">
    <property type="entry name" value="PEPTIDE METHIONINE SULFOXIDE REDUCTASE MSRA 2"/>
    <property type="match status" value="1"/>
</dbReference>
<dbReference type="EC" id="1.8.4.11" evidence="2"/>
<protein>
    <recommendedName>
        <fullName evidence="2">peptide-methionine (S)-S-oxide reductase</fullName>
        <ecNumber evidence="2">1.8.4.11</ecNumber>
    </recommendedName>
    <alternativeName>
        <fullName evidence="4">Peptide-methionine (S)-S-oxide reductase</fullName>
    </alternativeName>
</protein>
<dbReference type="STRING" id="296587.C1EID9"/>
<sequence length="292" mass="31876">MAAPSLVVSNLGARANPRVARRASSRARRVAPPRASGGERRRTIEEGDASEASVGAAGRASSLPLGLTRRNLIDAAFVAVSIPLWKDIAHDLGYLQGPEDAPADLPVPPPGSGYVTATFSGGCFWCMERPFDELDGVIATTSGYTGGVVDNPTYHQVGAGRTGHRESVQILYDPKRVSYEQLLQTFWRQIDPTRDDGMFLDSGFQYTSAIYVADESQRLAAEGSVRALTEAGRFPGPIKTAIEPARTFWPAEKYHQDYYRRNAARYGFYRFLSGRDEFVRGVWGTDGGAHGR</sequence>
<feature type="region of interest" description="Disordered" evidence="5">
    <location>
        <begin position="17"/>
        <end position="55"/>
    </location>
</feature>
<evidence type="ECO:0000256" key="4">
    <source>
        <dbReference type="ARBA" id="ARBA00030643"/>
    </source>
</evidence>
<evidence type="ECO:0000256" key="1">
    <source>
        <dbReference type="ARBA" id="ARBA00005591"/>
    </source>
</evidence>
<dbReference type="SUPFAM" id="SSF55068">
    <property type="entry name" value="Peptide methionine sulfoxide reductase"/>
    <property type="match status" value="1"/>
</dbReference>